<accession>A0AAJ5WWA6</accession>
<sequence>MPKHHRKRHREDPRQMALSFDAPPRVTPTEGLLAGLDTYVAGLVSRIVQDDARSQAEVAAAISAVLGDDVSVDMLYAYAAPAKTSHNISVARFLALIVATKRSDALDALVTRIGCRVLEGEEFVLAQLGHVQAEMRRLRAIERDLVGKAQPFEGRTA</sequence>
<protein>
    <recommendedName>
        <fullName evidence="4">DNA transposition protein</fullName>
    </recommendedName>
</protein>
<evidence type="ECO:0000313" key="3">
    <source>
        <dbReference type="Proteomes" id="UP001213664"/>
    </source>
</evidence>
<dbReference type="EMBL" id="CP119326">
    <property type="protein sequence ID" value="WEK38649.1"/>
    <property type="molecule type" value="Genomic_DNA"/>
</dbReference>
<dbReference type="AlphaFoldDB" id="A0AAJ5WWA6"/>
<evidence type="ECO:0008006" key="4">
    <source>
        <dbReference type="Google" id="ProtNLM"/>
    </source>
</evidence>
<name>A0AAJ5WWA6_9CAUL</name>
<reference evidence="2" key="1">
    <citation type="submission" date="2023-03" db="EMBL/GenBank/DDBJ databases">
        <title>Andean soil-derived lignocellulolytic bacterial consortium as a source of novel taxa and putative plastic-active enzymes.</title>
        <authorList>
            <person name="Diaz-Garcia L."/>
            <person name="Chuvochina M."/>
            <person name="Feuerriegel G."/>
            <person name="Bunk B."/>
            <person name="Sproer C."/>
            <person name="Streit W.R."/>
            <person name="Rodriguez L.M."/>
            <person name="Overmann J."/>
            <person name="Jimenez D.J."/>
        </authorList>
    </citation>
    <scope>NUCLEOTIDE SEQUENCE</scope>
    <source>
        <strain evidence="2">MAG 833</strain>
    </source>
</reference>
<organism evidence="2 3">
    <name type="scientific">Candidatus Brevundimonas colombiensis</name>
    <dbReference type="NCBI Taxonomy" id="3121376"/>
    <lineage>
        <taxon>Bacteria</taxon>
        <taxon>Pseudomonadati</taxon>
        <taxon>Pseudomonadota</taxon>
        <taxon>Alphaproteobacteria</taxon>
        <taxon>Caulobacterales</taxon>
        <taxon>Caulobacteraceae</taxon>
        <taxon>Brevundimonas</taxon>
    </lineage>
</organism>
<evidence type="ECO:0000256" key="1">
    <source>
        <dbReference type="SAM" id="MobiDB-lite"/>
    </source>
</evidence>
<gene>
    <name evidence="2" type="ORF">P0Y50_08795</name>
</gene>
<evidence type="ECO:0000313" key="2">
    <source>
        <dbReference type="EMBL" id="WEK38649.1"/>
    </source>
</evidence>
<feature type="region of interest" description="Disordered" evidence="1">
    <location>
        <begin position="1"/>
        <end position="21"/>
    </location>
</feature>
<dbReference type="Proteomes" id="UP001213664">
    <property type="component" value="Chromosome"/>
</dbReference>
<proteinExistence type="predicted"/>